<comment type="caution">
    <text evidence="4">The sequence shown here is derived from an EMBL/GenBank/DDBJ whole genome shotgun (WGS) entry which is preliminary data.</text>
</comment>
<dbReference type="InterPro" id="IPR041577">
    <property type="entry name" value="RT_RNaseH_2"/>
</dbReference>
<dbReference type="CDD" id="cd01647">
    <property type="entry name" value="RT_LTR"/>
    <property type="match status" value="1"/>
</dbReference>
<dbReference type="InterPro" id="IPR043128">
    <property type="entry name" value="Rev_trsase/Diguanyl_cyclase"/>
</dbReference>
<feature type="compositionally biased region" description="Polar residues" evidence="1">
    <location>
        <begin position="139"/>
        <end position="151"/>
    </location>
</feature>
<dbReference type="AlphaFoldDB" id="A0A5D3BB46"/>
<dbReference type="InterPro" id="IPR043502">
    <property type="entry name" value="DNA/RNA_pol_sf"/>
</dbReference>
<dbReference type="Gene3D" id="3.30.70.270">
    <property type="match status" value="1"/>
</dbReference>
<dbReference type="PANTHER" id="PTHR24559">
    <property type="entry name" value="TRANSPOSON TY3-I GAG-POL POLYPROTEIN"/>
    <property type="match status" value="1"/>
</dbReference>
<dbReference type="PANTHER" id="PTHR24559:SF450">
    <property type="entry name" value="RNA-DIRECTED DNA POLYMERASE HOMOLOG"/>
    <property type="match status" value="1"/>
</dbReference>
<accession>A0A5D3BB46</accession>
<sequence>MLVLTISVDGSALNWYRSEEERDKFLSWSNLKERLLVRFRSSRDETICGRYLHIKQETTVEEYGNLFDKLVAPLSDLQERVVEDTFMNDLFPWIRAEVAFCRPKGLVKMMQIAQLVENREIIREVNLNGFSRGKYPPQTMETNKSGASNNVGKEPEGKELVTLEVKGDGMAYVELSINSVVGLNDPGIMKVMGKLQEEEVDWIVKEDFLPLELGGVDIIVGMQWLHSLGVTVVDWKNLSLTFNGNEKQICIKGDPSLTKARISLKIDVQSNETNPVHTVLEQYVDIFEWPDKLPPRRDIEHHIHLKKGTDPINVRPYRYGYHQKEEMEKLVGEMLALGVIRSSTSPFSSPVLVKKKDGSWRFCLDYRAVNNATIPDKFPILVVEELFDELNGATLFSKIDLKSGYHKIRMVDEDIEKTTFRTQEGHYEFLVIPFGLTNAPATFQAFLNAIFKPHLRKFVLVFFDDMLIYSKNADEHVKHMELVFSILRKHELRFVQQYGSIAAPLTLLLKKGGFKWNEEAEEPFERLKKAMMSLLVLALPSFDHPFEIETDASGYGVGIVVIYKSGLENKAADALSRKPPDVQFCGIFVLVLIDLKTIKEVENDFKLQKVIAELGDNNEQEDGKYTWQNGMLKYKNRLNLQEVAGELYWEGMNADVKKHCVECLTCQRNKILSLSLAGLLVPLEIPQQIWSGISMDFMDFVEGLLKAKGHEVVLVVVDRLSNEKPKEWVASLPWVEFWYNTSFQRALGVTPFQVVYRRKPFLLSYGDGDTSNSTLDEQLRERDIVLAALREHLLLAQQQMKLYVDCKRRNVEYQPTIQYVNENFEWKAQSEEILGYQKNKAGSWEVLICWEGLLRHEAS</sequence>
<dbReference type="InterPro" id="IPR041588">
    <property type="entry name" value="Integrase_H2C2"/>
</dbReference>
<feature type="region of interest" description="Disordered" evidence="1">
    <location>
        <begin position="133"/>
        <end position="153"/>
    </location>
</feature>
<protein>
    <submittedName>
        <fullName evidence="4">Transposon Ty3-G Gag-Pol polyprotein</fullName>
    </submittedName>
</protein>
<dbReference type="Proteomes" id="UP000321947">
    <property type="component" value="Unassembled WGS sequence"/>
</dbReference>
<organism evidence="4 6">
    <name type="scientific">Cucumis melo var. makuwa</name>
    <name type="common">Oriental melon</name>
    <dbReference type="NCBI Taxonomy" id="1194695"/>
    <lineage>
        <taxon>Eukaryota</taxon>
        <taxon>Viridiplantae</taxon>
        <taxon>Streptophyta</taxon>
        <taxon>Embryophyta</taxon>
        <taxon>Tracheophyta</taxon>
        <taxon>Spermatophyta</taxon>
        <taxon>Magnoliopsida</taxon>
        <taxon>eudicotyledons</taxon>
        <taxon>Gunneridae</taxon>
        <taxon>Pentapetalae</taxon>
        <taxon>rosids</taxon>
        <taxon>fabids</taxon>
        <taxon>Cucurbitales</taxon>
        <taxon>Cucurbitaceae</taxon>
        <taxon>Benincaseae</taxon>
        <taxon>Cucumis</taxon>
    </lineage>
</organism>
<reference evidence="5 6" key="1">
    <citation type="submission" date="2019-08" db="EMBL/GenBank/DDBJ databases">
        <title>Draft genome sequences of two oriental melons (Cucumis melo L. var makuwa).</title>
        <authorList>
            <person name="Kwon S.-Y."/>
        </authorList>
    </citation>
    <scope>NUCLEOTIDE SEQUENCE [LARGE SCALE GENOMIC DNA]</scope>
    <source>
        <strain evidence="6">cv. Chang Bougi</strain>
        <strain evidence="5">cv. SW 3</strain>
        <tissue evidence="4">Leaf</tissue>
    </source>
</reference>
<gene>
    <name evidence="4" type="ORF">E5676_scaffold767G001010</name>
    <name evidence="3" type="ORF">E6C27_scaffold386G00350</name>
</gene>
<dbReference type="EMBL" id="SSTE01005687">
    <property type="protein sequence ID" value="KAA0060214.1"/>
    <property type="molecule type" value="Genomic_DNA"/>
</dbReference>
<dbReference type="InterPro" id="IPR005162">
    <property type="entry name" value="Retrotrans_gag_dom"/>
</dbReference>
<evidence type="ECO:0000313" key="6">
    <source>
        <dbReference type="Proteomes" id="UP000321947"/>
    </source>
</evidence>
<dbReference type="InterPro" id="IPR000477">
    <property type="entry name" value="RT_dom"/>
</dbReference>
<evidence type="ECO:0000259" key="2">
    <source>
        <dbReference type="PROSITE" id="PS50878"/>
    </source>
</evidence>
<dbReference type="Pfam" id="PF17919">
    <property type="entry name" value="RT_RNaseH_2"/>
    <property type="match status" value="1"/>
</dbReference>
<dbReference type="InterPro" id="IPR053134">
    <property type="entry name" value="RNA-dir_DNA_polymerase"/>
</dbReference>
<dbReference type="Pfam" id="PF17921">
    <property type="entry name" value="Integrase_H2C2"/>
    <property type="match status" value="1"/>
</dbReference>
<dbReference type="Pfam" id="PF00078">
    <property type="entry name" value="RVT_1"/>
    <property type="match status" value="1"/>
</dbReference>
<name>A0A5D3BB46_CUCMM</name>
<evidence type="ECO:0000256" key="1">
    <source>
        <dbReference type="SAM" id="MobiDB-lite"/>
    </source>
</evidence>
<dbReference type="InterPro" id="IPR036397">
    <property type="entry name" value="RNaseH_sf"/>
</dbReference>
<dbReference type="PROSITE" id="PS50878">
    <property type="entry name" value="RT_POL"/>
    <property type="match status" value="1"/>
</dbReference>
<dbReference type="Gene3D" id="3.10.10.10">
    <property type="entry name" value="HIV Type 1 Reverse Transcriptase, subunit A, domain 1"/>
    <property type="match status" value="1"/>
</dbReference>
<proteinExistence type="predicted"/>
<dbReference type="SUPFAM" id="SSF56672">
    <property type="entry name" value="DNA/RNA polymerases"/>
    <property type="match status" value="1"/>
</dbReference>
<evidence type="ECO:0000313" key="3">
    <source>
        <dbReference type="EMBL" id="KAA0060214.1"/>
    </source>
</evidence>
<evidence type="ECO:0000313" key="5">
    <source>
        <dbReference type="Proteomes" id="UP000321393"/>
    </source>
</evidence>
<feature type="domain" description="Reverse transcriptase" evidence="2">
    <location>
        <begin position="334"/>
        <end position="531"/>
    </location>
</feature>
<dbReference type="Proteomes" id="UP000321393">
    <property type="component" value="Unassembled WGS sequence"/>
</dbReference>
<dbReference type="Pfam" id="PF03732">
    <property type="entry name" value="Retrotrans_gag"/>
    <property type="match status" value="1"/>
</dbReference>
<dbReference type="EMBL" id="SSTD01020139">
    <property type="protein sequence ID" value="TYJ95588.1"/>
    <property type="molecule type" value="Genomic_DNA"/>
</dbReference>
<dbReference type="GO" id="GO:0003676">
    <property type="term" value="F:nucleic acid binding"/>
    <property type="evidence" value="ECO:0007669"/>
    <property type="project" value="InterPro"/>
</dbReference>
<evidence type="ECO:0000313" key="4">
    <source>
        <dbReference type="EMBL" id="TYJ95588.1"/>
    </source>
</evidence>
<dbReference type="Gene3D" id="3.30.420.10">
    <property type="entry name" value="Ribonuclease H-like superfamily/Ribonuclease H"/>
    <property type="match status" value="1"/>
</dbReference>
<dbReference type="OrthoDB" id="669841at2759"/>